<evidence type="ECO:0000259" key="8">
    <source>
        <dbReference type="PROSITE" id="PS50850"/>
    </source>
</evidence>
<evidence type="ECO:0000313" key="9">
    <source>
        <dbReference type="EMBL" id="EMR65923.1"/>
    </source>
</evidence>
<protein>
    <submittedName>
        <fullName evidence="9">Putative allantoate permease protein</fullName>
    </submittedName>
</protein>
<dbReference type="AlphaFoldDB" id="M7SNA4"/>
<keyword evidence="3 7" id="KW-0812">Transmembrane</keyword>
<dbReference type="SUPFAM" id="SSF103473">
    <property type="entry name" value="MFS general substrate transporter"/>
    <property type="match status" value="1"/>
</dbReference>
<keyword evidence="5 7" id="KW-0472">Membrane</keyword>
<dbReference type="Pfam" id="PF07690">
    <property type="entry name" value="MFS_1"/>
    <property type="match status" value="1"/>
</dbReference>
<feature type="transmembrane region" description="Helical" evidence="7">
    <location>
        <begin position="62"/>
        <end position="79"/>
    </location>
</feature>
<dbReference type="OrthoDB" id="6730379at2759"/>
<keyword evidence="4 7" id="KW-1133">Transmembrane helix</keyword>
<keyword evidence="2" id="KW-0813">Transport</keyword>
<dbReference type="InterPro" id="IPR036259">
    <property type="entry name" value="MFS_trans_sf"/>
</dbReference>
<dbReference type="Gene3D" id="1.20.1250.20">
    <property type="entry name" value="MFS general substrate transporter like domains"/>
    <property type="match status" value="1"/>
</dbReference>
<feature type="transmembrane region" description="Helical" evidence="7">
    <location>
        <begin position="193"/>
        <end position="214"/>
    </location>
</feature>
<evidence type="ECO:0000256" key="6">
    <source>
        <dbReference type="ARBA" id="ARBA00037968"/>
    </source>
</evidence>
<evidence type="ECO:0000256" key="2">
    <source>
        <dbReference type="ARBA" id="ARBA00022448"/>
    </source>
</evidence>
<evidence type="ECO:0000256" key="7">
    <source>
        <dbReference type="SAM" id="Phobius"/>
    </source>
</evidence>
<dbReference type="OMA" id="FMADAIT"/>
<evidence type="ECO:0000256" key="4">
    <source>
        <dbReference type="ARBA" id="ARBA00022989"/>
    </source>
</evidence>
<dbReference type="eggNOG" id="KOG2533">
    <property type="taxonomic scope" value="Eukaryota"/>
</dbReference>
<dbReference type="InterPro" id="IPR020846">
    <property type="entry name" value="MFS_dom"/>
</dbReference>
<dbReference type="Proteomes" id="UP000012174">
    <property type="component" value="Unassembled WGS sequence"/>
</dbReference>
<dbReference type="EMBL" id="KB706756">
    <property type="protein sequence ID" value="EMR65923.1"/>
    <property type="molecule type" value="Genomic_DNA"/>
</dbReference>
<evidence type="ECO:0000313" key="10">
    <source>
        <dbReference type="Proteomes" id="UP000012174"/>
    </source>
</evidence>
<comment type="similarity">
    <text evidence="6">Belongs to the major facilitator superfamily. Allantoate permease family.</text>
</comment>
<dbReference type="PANTHER" id="PTHR43791:SF40">
    <property type="entry name" value="THIAMINE PATHWAY TRANSPORTER THI73"/>
    <property type="match status" value="1"/>
</dbReference>
<dbReference type="PANTHER" id="PTHR43791">
    <property type="entry name" value="PERMEASE-RELATED"/>
    <property type="match status" value="1"/>
</dbReference>
<dbReference type="PROSITE" id="PS50850">
    <property type="entry name" value="MFS"/>
    <property type="match status" value="1"/>
</dbReference>
<evidence type="ECO:0000256" key="1">
    <source>
        <dbReference type="ARBA" id="ARBA00004141"/>
    </source>
</evidence>
<feature type="transmembrane region" description="Helical" evidence="7">
    <location>
        <begin position="226"/>
        <end position="246"/>
    </location>
</feature>
<sequence length="331" mass="36872">MSTTSEQVDEVQKVAAAPATDIEHGESKLTSTNVDKALDFLNMEEQPEPLSPEAQKALVRKIDWMLIPLLGGVYLLNYLDKVLLNFAGVMNIRQDANITTEQFGKLALVFYVAFLFCEPPHGWLMQKLPTGKYLGAMVTLWDVAVIVTCAVSNFPGLVATRVLLGMFESAMAPALILITSMWYTRQEQPFRSGLWYCGAGVGGIIGALTSFGFQHYSGQHFKSWQIMFLVIGLITIAYGIVIYLLLPDSPMASRLSTEEKYHAIERVRENQTGIENTTFKRYQCLETLRDPQNWLFALMFSAIQISAGAISSFQAIIISGLRFDSKESSLL</sequence>
<dbReference type="InterPro" id="IPR011701">
    <property type="entry name" value="MFS"/>
</dbReference>
<feature type="domain" description="Major facilitator superfamily (MFS) profile" evidence="8">
    <location>
        <begin position="66"/>
        <end position="331"/>
    </location>
</feature>
<keyword evidence="10" id="KW-1185">Reference proteome</keyword>
<evidence type="ECO:0000256" key="5">
    <source>
        <dbReference type="ARBA" id="ARBA00023136"/>
    </source>
</evidence>
<dbReference type="KEGG" id="ela:UCREL1_7102"/>
<dbReference type="GO" id="GO:0016020">
    <property type="term" value="C:membrane"/>
    <property type="evidence" value="ECO:0007669"/>
    <property type="project" value="UniProtKB-SubCell"/>
</dbReference>
<feature type="transmembrane region" description="Helical" evidence="7">
    <location>
        <begin position="295"/>
        <end position="321"/>
    </location>
</feature>
<comment type="subcellular location">
    <subcellularLocation>
        <location evidence="1">Membrane</location>
        <topology evidence="1">Multi-pass membrane protein</topology>
    </subcellularLocation>
</comment>
<organism evidence="9 10">
    <name type="scientific">Eutypa lata (strain UCR-EL1)</name>
    <name type="common">Grapevine dieback disease fungus</name>
    <name type="synonym">Eutypa armeniacae</name>
    <dbReference type="NCBI Taxonomy" id="1287681"/>
    <lineage>
        <taxon>Eukaryota</taxon>
        <taxon>Fungi</taxon>
        <taxon>Dikarya</taxon>
        <taxon>Ascomycota</taxon>
        <taxon>Pezizomycotina</taxon>
        <taxon>Sordariomycetes</taxon>
        <taxon>Xylariomycetidae</taxon>
        <taxon>Xylariales</taxon>
        <taxon>Diatrypaceae</taxon>
        <taxon>Eutypa</taxon>
    </lineage>
</organism>
<dbReference type="GO" id="GO:0022857">
    <property type="term" value="F:transmembrane transporter activity"/>
    <property type="evidence" value="ECO:0007669"/>
    <property type="project" value="InterPro"/>
</dbReference>
<dbReference type="HOGENOM" id="CLU_001265_0_2_1"/>
<dbReference type="FunFam" id="1.20.1250.20:FF:000064">
    <property type="entry name" value="MFS allantoate transporter"/>
    <property type="match status" value="1"/>
</dbReference>
<evidence type="ECO:0000256" key="3">
    <source>
        <dbReference type="ARBA" id="ARBA00022692"/>
    </source>
</evidence>
<reference evidence="10" key="1">
    <citation type="journal article" date="2013" name="Genome Announc.">
        <title>Draft genome sequence of the grapevine dieback fungus Eutypa lata UCR-EL1.</title>
        <authorList>
            <person name="Blanco-Ulate B."/>
            <person name="Rolshausen P.E."/>
            <person name="Cantu D."/>
        </authorList>
    </citation>
    <scope>NUCLEOTIDE SEQUENCE [LARGE SCALE GENOMIC DNA]</scope>
    <source>
        <strain evidence="10">UCR-EL1</strain>
    </source>
</reference>
<proteinExistence type="inferred from homology"/>
<accession>M7SNA4</accession>
<feature type="transmembrane region" description="Helical" evidence="7">
    <location>
        <begin position="162"/>
        <end position="181"/>
    </location>
</feature>
<gene>
    <name evidence="9" type="ORF">UCREL1_7102</name>
</gene>
<name>M7SNA4_EUTLA</name>